<name>A0A9I9EDB1_CUCME</name>
<protein>
    <submittedName>
        <fullName evidence="1">Uncharacterized protein</fullName>
    </submittedName>
</protein>
<reference evidence="1" key="1">
    <citation type="submission" date="2023-03" db="UniProtKB">
        <authorList>
            <consortium name="EnsemblPlants"/>
        </authorList>
    </citation>
    <scope>IDENTIFICATION</scope>
</reference>
<evidence type="ECO:0000313" key="1">
    <source>
        <dbReference type="EnsemblPlants" id="MELO3C031966.2.1"/>
    </source>
</evidence>
<accession>A0A9I9EDB1</accession>
<sequence length="89" mass="10728">MNWKRFQNLKKDSGWLWRMKRSLKTFQILISCQLLIKRLLTNYDPRLRLRLVFQLPCRLVVGSRQFSRNIDPDRLMLTPTGNRVSQPLL</sequence>
<dbReference type="AlphaFoldDB" id="A0A9I9EDB1"/>
<proteinExistence type="predicted"/>
<dbReference type="Gramene" id="MELO3C031966.2.1">
    <property type="protein sequence ID" value="MELO3C031966.2.1"/>
    <property type="gene ID" value="MELO3C031966.2"/>
</dbReference>
<organism evidence="1">
    <name type="scientific">Cucumis melo</name>
    <name type="common">Muskmelon</name>
    <dbReference type="NCBI Taxonomy" id="3656"/>
    <lineage>
        <taxon>Eukaryota</taxon>
        <taxon>Viridiplantae</taxon>
        <taxon>Streptophyta</taxon>
        <taxon>Embryophyta</taxon>
        <taxon>Tracheophyta</taxon>
        <taxon>Spermatophyta</taxon>
        <taxon>Magnoliopsida</taxon>
        <taxon>eudicotyledons</taxon>
        <taxon>Gunneridae</taxon>
        <taxon>Pentapetalae</taxon>
        <taxon>rosids</taxon>
        <taxon>fabids</taxon>
        <taxon>Cucurbitales</taxon>
        <taxon>Cucurbitaceae</taxon>
        <taxon>Benincaseae</taxon>
        <taxon>Cucumis</taxon>
    </lineage>
</organism>
<dbReference type="EnsemblPlants" id="MELO3C031966.2.1">
    <property type="protein sequence ID" value="MELO3C031966.2.1"/>
    <property type="gene ID" value="MELO3C031966.2"/>
</dbReference>